<evidence type="ECO:0000256" key="11">
    <source>
        <dbReference type="ARBA" id="ARBA00022679"/>
    </source>
</evidence>
<accession>A0A9W7HEV4</accession>
<dbReference type="EC" id="2.5.1.6" evidence="8"/>
<keyword evidence="16" id="KW-0630">Potassium</keyword>
<evidence type="ECO:0000256" key="9">
    <source>
        <dbReference type="ARBA" id="ARBA00022490"/>
    </source>
</evidence>
<dbReference type="Gene3D" id="3.30.300.10">
    <property type="match status" value="5"/>
</dbReference>
<dbReference type="GO" id="GO:0004478">
    <property type="term" value="F:methionine adenosyltransferase activity"/>
    <property type="evidence" value="ECO:0007669"/>
    <property type="project" value="UniProtKB-EC"/>
</dbReference>
<dbReference type="FunFam" id="3.30.300.10:FF:000003">
    <property type="entry name" value="S-adenosylmethionine synthase"/>
    <property type="match status" value="1"/>
</dbReference>
<comment type="cofactor">
    <cofactor evidence="3">
        <name>Mg(2+)</name>
        <dbReference type="ChEBI" id="CHEBI:18420"/>
    </cofactor>
</comment>
<comment type="similarity">
    <text evidence="7">Belongs to the AdoMet synthase family.</text>
</comment>
<evidence type="ECO:0000256" key="16">
    <source>
        <dbReference type="ARBA" id="ARBA00022958"/>
    </source>
</evidence>
<dbReference type="GO" id="GO:0006730">
    <property type="term" value="P:one-carbon metabolic process"/>
    <property type="evidence" value="ECO:0007669"/>
    <property type="project" value="UniProtKB-KW"/>
</dbReference>
<organism evidence="21 22">
    <name type="scientific">Hibiscus trionum</name>
    <name type="common">Flower of an hour</name>
    <dbReference type="NCBI Taxonomy" id="183268"/>
    <lineage>
        <taxon>Eukaryota</taxon>
        <taxon>Viridiplantae</taxon>
        <taxon>Streptophyta</taxon>
        <taxon>Embryophyta</taxon>
        <taxon>Tracheophyta</taxon>
        <taxon>Spermatophyta</taxon>
        <taxon>Magnoliopsida</taxon>
        <taxon>eudicotyledons</taxon>
        <taxon>Gunneridae</taxon>
        <taxon>Pentapetalae</taxon>
        <taxon>rosids</taxon>
        <taxon>malvids</taxon>
        <taxon>Malvales</taxon>
        <taxon>Malvaceae</taxon>
        <taxon>Malvoideae</taxon>
        <taxon>Hibiscus</taxon>
    </lineage>
</organism>
<comment type="subcellular location">
    <subcellularLocation>
        <location evidence="5">Cytoplasm</location>
    </subcellularLocation>
</comment>
<evidence type="ECO:0000256" key="13">
    <source>
        <dbReference type="ARBA" id="ARBA00022741"/>
    </source>
</evidence>
<dbReference type="InterPro" id="IPR022630">
    <property type="entry name" value="S-AdoMet_synt_C"/>
</dbReference>
<dbReference type="InterPro" id="IPR022631">
    <property type="entry name" value="ADOMET_SYNTHASE_CS"/>
</dbReference>
<dbReference type="InterPro" id="IPR002133">
    <property type="entry name" value="S-AdoMet_synthetase"/>
</dbReference>
<dbReference type="GO" id="GO:0006556">
    <property type="term" value="P:S-adenosylmethionine biosynthetic process"/>
    <property type="evidence" value="ECO:0007669"/>
    <property type="project" value="InterPro"/>
</dbReference>
<dbReference type="EMBL" id="BSYR01000012">
    <property type="protein sequence ID" value="GMI75986.1"/>
    <property type="molecule type" value="Genomic_DNA"/>
</dbReference>
<keyword evidence="9" id="KW-0963">Cytoplasm</keyword>
<evidence type="ECO:0000256" key="5">
    <source>
        <dbReference type="ARBA" id="ARBA00004496"/>
    </source>
</evidence>
<evidence type="ECO:0000256" key="8">
    <source>
        <dbReference type="ARBA" id="ARBA00012828"/>
    </source>
</evidence>
<evidence type="ECO:0000256" key="4">
    <source>
        <dbReference type="ARBA" id="ARBA00001958"/>
    </source>
</evidence>
<evidence type="ECO:0000256" key="14">
    <source>
        <dbReference type="ARBA" id="ARBA00022840"/>
    </source>
</evidence>
<dbReference type="Proteomes" id="UP001165190">
    <property type="component" value="Unassembled WGS sequence"/>
</dbReference>
<keyword evidence="10" id="KW-0554">One-carbon metabolism</keyword>
<feature type="domain" description="S-adenosylmethionine synthetase central" evidence="19">
    <location>
        <begin position="180"/>
        <end position="301"/>
    </location>
</feature>
<evidence type="ECO:0000313" key="21">
    <source>
        <dbReference type="EMBL" id="GMI75986.1"/>
    </source>
</evidence>
<comment type="pathway">
    <text evidence="6">Amino-acid biosynthesis; S-adenosyl-L-methionine biosynthesis; S-adenosyl-L-methionine from L-methionine: step 1/1.</text>
</comment>
<evidence type="ECO:0000256" key="15">
    <source>
        <dbReference type="ARBA" id="ARBA00022842"/>
    </source>
</evidence>
<feature type="domain" description="S-adenosylmethionine synthetase N-terminal" evidence="18">
    <location>
        <begin position="90"/>
        <end position="160"/>
    </location>
</feature>
<evidence type="ECO:0000256" key="7">
    <source>
        <dbReference type="ARBA" id="ARBA00009685"/>
    </source>
</evidence>
<evidence type="ECO:0000256" key="17">
    <source>
        <dbReference type="ARBA" id="ARBA00023285"/>
    </source>
</evidence>
<dbReference type="GO" id="GO:0046872">
    <property type="term" value="F:metal ion binding"/>
    <property type="evidence" value="ECO:0007669"/>
    <property type="project" value="UniProtKB-KW"/>
</dbReference>
<keyword evidence="13" id="KW-0547">Nucleotide-binding</keyword>
<keyword evidence="11" id="KW-0808">Transferase</keyword>
<evidence type="ECO:0000256" key="2">
    <source>
        <dbReference type="ARBA" id="ARBA00001941"/>
    </source>
</evidence>
<keyword evidence="22" id="KW-1185">Reference proteome</keyword>
<keyword evidence="15" id="KW-0460">Magnesium</keyword>
<evidence type="ECO:0000259" key="20">
    <source>
        <dbReference type="Pfam" id="PF02773"/>
    </source>
</evidence>
<dbReference type="SUPFAM" id="SSF55973">
    <property type="entry name" value="S-adenosylmethionine synthetase"/>
    <property type="match status" value="3"/>
</dbReference>
<evidence type="ECO:0000256" key="12">
    <source>
        <dbReference type="ARBA" id="ARBA00022723"/>
    </source>
</evidence>
<keyword evidence="17" id="KW-0170">Cobalt</keyword>
<evidence type="ECO:0000313" key="22">
    <source>
        <dbReference type="Proteomes" id="UP001165190"/>
    </source>
</evidence>
<evidence type="ECO:0000256" key="10">
    <source>
        <dbReference type="ARBA" id="ARBA00022563"/>
    </source>
</evidence>
<evidence type="ECO:0000256" key="1">
    <source>
        <dbReference type="ARBA" id="ARBA00001936"/>
    </source>
</evidence>
<dbReference type="InterPro" id="IPR022636">
    <property type="entry name" value="S-AdoMet_synthetase_sfam"/>
</dbReference>
<dbReference type="InterPro" id="IPR022629">
    <property type="entry name" value="S-AdoMet_synt_central"/>
</dbReference>
<feature type="domain" description="S-adenosylmethionine synthetase C-terminal" evidence="20">
    <location>
        <begin position="303"/>
        <end position="363"/>
    </location>
</feature>
<evidence type="ECO:0000256" key="6">
    <source>
        <dbReference type="ARBA" id="ARBA00005224"/>
    </source>
</evidence>
<dbReference type="Pfam" id="PF02773">
    <property type="entry name" value="S-AdoMet_synt_C"/>
    <property type="match status" value="2"/>
</dbReference>
<name>A0A9W7HEV4_HIBTR</name>
<dbReference type="Pfam" id="PF02772">
    <property type="entry name" value="S-AdoMet_synt_M"/>
    <property type="match status" value="1"/>
</dbReference>
<dbReference type="AlphaFoldDB" id="A0A9W7HEV4"/>
<dbReference type="PANTHER" id="PTHR11964">
    <property type="entry name" value="S-ADENOSYLMETHIONINE SYNTHETASE"/>
    <property type="match status" value="1"/>
</dbReference>
<reference evidence="21" key="1">
    <citation type="submission" date="2023-05" db="EMBL/GenBank/DDBJ databases">
        <title>Genome and transcriptome analyses reveal genes involved in the formation of fine ridges on petal epidermal cells in Hibiscus trionum.</title>
        <authorList>
            <person name="Koshimizu S."/>
            <person name="Masuda S."/>
            <person name="Ishii T."/>
            <person name="Shirasu K."/>
            <person name="Hoshino A."/>
            <person name="Arita M."/>
        </authorList>
    </citation>
    <scope>NUCLEOTIDE SEQUENCE</scope>
    <source>
        <strain evidence="21">Hamamatsu line</strain>
    </source>
</reference>
<evidence type="ECO:0000259" key="18">
    <source>
        <dbReference type="Pfam" id="PF00438"/>
    </source>
</evidence>
<keyword evidence="12" id="KW-0479">Metal-binding</keyword>
<gene>
    <name evidence="21" type="ORF">HRI_001267900</name>
</gene>
<comment type="caution">
    <text evidence="21">The sequence shown here is derived from an EMBL/GenBank/DDBJ whole genome shotgun (WGS) entry which is preliminary data.</text>
</comment>
<feature type="domain" description="S-adenosylmethionine synthetase C-terminal" evidence="20">
    <location>
        <begin position="364"/>
        <end position="423"/>
    </location>
</feature>
<proteinExistence type="inferred from homology"/>
<evidence type="ECO:0000259" key="19">
    <source>
        <dbReference type="Pfam" id="PF02772"/>
    </source>
</evidence>
<sequence length="435" mass="47889">MSVSGLTGSPSRCCLRLPDRNQGLVCRQVSAISIAGKPKEIFDNLHIERSKWTVSTRRWKTQKTHLIRCGMGASYDDMAGEYLLVGMETFLFTSESVNEGHPDKLCDQISDAVLDACLAQDPDSKVACETCTKTNMVMVFGEITTKANVDYEKIVLVNIEQQSPDIAQGVHGHFTKRPEEIGAGDQGHMFGYATDETPELMPLSHVLATKLGARLTEVRKNGTCPWLRPDGKTQVTVEYYNDKGAMVPVRVHTVLISTQHDETVTNDEIAADLKEHVIKPVIPEKYLDEKTIFHLNPSGRFVIGGPHGDAGLTGRKIIIDTYGGWGAHGGGAFSGKDPTKVDRSGAYIVRQAAKSIVANGLARSYGTGKIPDKEILEIVKENFDFRPGMITINLDLKRGGNGRFLKTAAYGHFGRDDADFTWEVVKPLKWEKPQS</sequence>
<comment type="cofactor">
    <cofactor evidence="2">
        <name>Co(2+)</name>
        <dbReference type="ChEBI" id="CHEBI:48828"/>
    </cofactor>
</comment>
<comment type="cofactor">
    <cofactor evidence="1">
        <name>Mn(2+)</name>
        <dbReference type="ChEBI" id="CHEBI:29035"/>
    </cofactor>
</comment>
<dbReference type="GO" id="GO:0005737">
    <property type="term" value="C:cytoplasm"/>
    <property type="evidence" value="ECO:0007669"/>
    <property type="project" value="UniProtKB-SubCell"/>
</dbReference>
<comment type="cofactor">
    <cofactor evidence="4">
        <name>K(+)</name>
        <dbReference type="ChEBI" id="CHEBI:29103"/>
    </cofactor>
</comment>
<protein>
    <recommendedName>
        <fullName evidence="8">methionine adenosyltransferase</fullName>
        <ecNumber evidence="8">2.5.1.6</ecNumber>
    </recommendedName>
</protein>
<dbReference type="CDD" id="cd18079">
    <property type="entry name" value="S-AdoMet_synt"/>
    <property type="match status" value="1"/>
</dbReference>
<keyword evidence="14" id="KW-0067">ATP-binding</keyword>
<dbReference type="OrthoDB" id="5852090at2759"/>
<dbReference type="InterPro" id="IPR022628">
    <property type="entry name" value="S-AdoMet_synt_N"/>
</dbReference>
<dbReference type="GO" id="GO:0005524">
    <property type="term" value="F:ATP binding"/>
    <property type="evidence" value="ECO:0007669"/>
    <property type="project" value="UniProtKB-KW"/>
</dbReference>
<dbReference type="PROSITE" id="PS00377">
    <property type="entry name" value="ADOMET_SYNTHASE_2"/>
    <property type="match status" value="1"/>
</dbReference>
<dbReference type="PROSITE" id="PS00376">
    <property type="entry name" value="ADOMET_SYNTHASE_1"/>
    <property type="match status" value="1"/>
</dbReference>
<dbReference type="FunFam" id="3.30.300.10:FF:000011">
    <property type="entry name" value="S-adenosylmethionine synthase"/>
    <property type="match status" value="1"/>
</dbReference>
<evidence type="ECO:0000256" key="3">
    <source>
        <dbReference type="ARBA" id="ARBA00001946"/>
    </source>
</evidence>
<dbReference type="Pfam" id="PF00438">
    <property type="entry name" value="S-AdoMet_synt_N"/>
    <property type="match status" value="1"/>
</dbReference>